<dbReference type="Proteomes" id="UP000813463">
    <property type="component" value="Chromosome 4"/>
</dbReference>
<feature type="region of interest" description="Disordered" evidence="1">
    <location>
        <begin position="73"/>
        <end position="94"/>
    </location>
</feature>
<accession>A0ABM3QHX1</accession>
<evidence type="ECO:0000313" key="3">
    <source>
        <dbReference type="RefSeq" id="XP_056682949.1"/>
    </source>
</evidence>
<reference evidence="2" key="1">
    <citation type="journal article" date="2021" name="Nat. Commun.">
        <title>Genomic analyses provide insights into spinach domestication and the genetic basis of agronomic traits.</title>
        <authorList>
            <person name="Cai X."/>
            <person name="Sun X."/>
            <person name="Xu C."/>
            <person name="Sun H."/>
            <person name="Wang X."/>
            <person name="Ge C."/>
            <person name="Zhang Z."/>
            <person name="Wang Q."/>
            <person name="Fei Z."/>
            <person name="Jiao C."/>
            <person name="Wang Q."/>
        </authorList>
    </citation>
    <scope>NUCLEOTIDE SEQUENCE [LARGE SCALE GENOMIC DNA]</scope>
    <source>
        <strain evidence="2">cv. Varoflay</strain>
    </source>
</reference>
<feature type="compositionally biased region" description="Basic and acidic residues" evidence="1">
    <location>
        <begin position="1"/>
        <end position="12"/>
    </location>
</feature>
<evidence type="ECO:0000313" key="2">
    <source>
        <dbReference type="Proteomes" id="UP000813463"/>
    </source>
</evidence>
<dbReference type="RefSeq" id="XP_056682949.1">
    <property type="nucleotide sequence ID" value="XM_056826971.1"/>
</dbReference>
<organism evidence="2 3">
    <name type="scientific">Spinacia oleracea</name>
    <name type="common">Spinach</name>
    <dbReference type="NCBI Taxonomy" id="3562"/>
    <lineage>
        <taxon>Eukaryota</taxon>
        <taxon>Viridiplantae</taxon>
        <taxon>Streptophyta</taxon>
        <taxon>Embryophyta</taxon>
        <taxon>Tracheophyta</taxon>
        <taxon>Spermatophyta</taxon>
        <taxon>Magnoliopsida</taxon>
        <taxon>eudicotyledons</taxon>
        <taxon>Gunneridae</taxon>
        <taxon>Pentapetalae</taxon>
        <taxon>Caryophyllales</taxon>
        <taxon>Chenopodiaceae</taxon>
        <taxon>Chenopodioideae</taxon>
        <taxon>Anserineae</taxon>
        <taxon>Spinacia</taxon>
    </lineage>
</organism>
<feature type="region of interest" description="Disordered" evidence="1">
    <location>
        <begin position="1"/>
        <end position="28"/>
    </location>
</feature>
<feature type="compositionally biased region" description="Basic and acidic residues" evidence="1">
    <location>
        <begin position="82"/>
        <end position="92"/>
    </location>
</feature>
<sequence>MCCRRKDKDNRKRTTHSIPAEIPPGGIRGIGKTVKEKVCVHTSRDIRSIASQLVNMWIKVFRKEKTTNGGLKLLRHMTNSDSSKEKGKDPGSRKPLIHVQHSAAGNKVNPSSKKLDVKQVKLETGFGSKIDARSSASQVSNGGPGNKLEEDGNAPLSKEEQPALAAADAARAAAVAAAEVFNNPTERLFTFEEIDEV</sequence>
<dbReference type="GeneID" id="110802422"/>
<reference evidence="3" key="2">
    <citation type="submission" date="2025-08" db="UniProtKB">
        <authorList>
            <consortium name="RefSeq"/>
        </authorList>
    </citation>
    <scope>IDENTIFICATION</scope>
    <source>
        <tissue evidence="3">Leaf</tissue>
    </source>
</reference>
<protein>
    <submittedName>
        <fullName evidence="3">Lysine-specific histone demethylase 1 homolog 3-like isoform X1</fullName>
    </submittedName>
</protein>
<feature type="region of interest" description="Disordered" evidence="1">
    <location>
        <begin position="129"/>
        <end position="163"/>
    </location>
</feature>
<evidence type="ECO:0000256" key="1">
    <source>
        <dbReference type="SAM" id="MobiDB-lite"/>
    </source>
</evidence>
<name>A0ABM3QHX1_SPIOL</name>
<proteinExistence type="predicted"/>
<gene>
    <name evidence="3" type="primary">LOC110802422</name>
</gene>
<keyword evidence="2" id="KW-1185">Reference proteome</keyword>